<dbReference type="PRINTS" id="PR00344">
    <property type="entry name" value="BCTRLSENSOR"/>
</dbReference>
<dbReference type="SMART" id="SM00388">
    <property type="entry name" value="HisKA"/>
    <property type="match status" value="1"/>
</dbReference>
<dbReference type="STRING" id="351605.Gura_0541"/>
<comment type="subcellular location">
    <subcellularLocation>
        <location evidence="2">Cell membrane</location>
        <topology evidence="2">Multi-pass membrane protein</topology>
    </subcellularLocation>
</comment>
<dbReference type="Gene3D" id="1.10.287.130">
    <property type="match status" value="1"/>
</dbReference>
<dbReference type="SUPFAM" id="SSF103190">
    <property type="entry name" value="Sensory domain-like"/>
    <property type="match status" value="1"/>
</dbReference>
<dbReference type="InterPro" id="IPR003594">
    <property type="entry name" value="HATPase_dom"/>
</dbReference>
<dbReference type="KEGG" id="gur:Gura_0541"/>
<evidence type="ECO:0000256" key="8">
    <source>
        <dbReference type="ARBA" id="ARBA00022777"/>
    </source>
</evidence>
<dbReference type="GO" id="GO:0030295">
    <property type="term" value="F:protein kinase activator activity"/>
    <property type="evidence" value="ECO:0007669"/>
    <property type="project" value="TreeGrafter"/>
</dbReference>
<dbReference type="FunFam" id="3.30.565.10:FF:000006">
    <property type="entry name" value="Sensor histidine kinase WalK"/>
    <property type="match status" value="1"/>
</dbReference>
<dbReference type="GO" id="GO:0000156">
    <property type="term" value="F:phosphorelay response regulator activity"/>
    <property type="evidence" value="ECO:0007669"/>
    <property type="project" value="TreeGrafter"/>
</dbReference>
<name>A5GCD3_GEOUR</name>
<keyword evidence="7 10" id="KW-0812">Transmembrane</keyword>
<gene>
    <name evidence="12" type="ordered locus">Gura_0541</name>
</gene>
<dbReference type="GO" id="GO:0005886">
    <property type="term" value="C:plasma membrane"/>
    <property type="evidence" value="ECO:0007669"/>
    <property type="project" value="UniProtKB-SubCell"/>
</dbReference>
<dbReference type="PANTHER" id="PTHR42878:SF15">
    <property type="entry name" value="BACTERIOPHYTOCHROME"/>
    <property type="match status" value="1"/>
</dbReference>
<dbReference type="EC" id="2.7.13.3" evidence="3"/>
<dbReference type="RefSeq" id="WP_011937480.1">
    <property type="nucleotide sequence ID" value="NC_009483.1"/>
</dbReference>
<dbReference type="Gene3D" id="3.30.565.10">
    <property type="entry name" value="Histidine kinase-like ATPase, C-terminal domain"/>
    <property type="match status" value="1"/>
</dbReference>
<reference evidence="12 13" key="1">
    <citation type="submission" date="2007-05" db="EMBL/GenBank/DDBJ databases">
        <title>Complete sequence of Geobacter uraniireducens Rf4.</title>
        <authorList>
            <consortium name="US DOE Joint Genome Institute"/>
            <person name="Copeland A."/>
            <person name="Lucas S."/>
            <person name="Lapidus A."/>
            <person name="Barry K."/>
            <person name="Detter J.C."/>
            <person name="Glavina del Rio T."/>
            <person name="Hammon N."/>
            <person name="Israni S."/>
            <person name="Dalin E."/>
            <person name="Tice H."/>
            <person name="Pitluck S."/>
            <person name="Chertkov O."/>
            <person name="Brettin T."/>
            <person name="Bruce D."/>
            <person name="Han C."/>
            <person name="Schmutz J."/>
            <person name="Larimer F."/>
            <person name="Land M."/>
            <person name="Hauser L."/>
            <person name="Kyrpides N."/>
            <person name="Mikhailova N."/>
            <person name="Shelobolina E."/>
            <person name="Aklujkar M."/>
            <person name="Lovley D."/>
            <person name="Richardson P."/>
        </authorList>
    </citation>
    <scope>NUCLEOTIDE SEQUENCE [LARGE SCALE GENOMIC DNA]</scope>
    <source>
        <strain evidence="12 13">Rf4</strain>
    </source>
</reference>
<dbReference type="GO" id="GO:0007234">
    <property type="term" value="P:osmosensory signaling via phosphorelay pathway"/>
    <property type="evidence" value="ECO:0007669"/>
    <property type="project" value="TreeGrafter"/>
</dbReference>
<evidence type="ECO:0000256" key="5">
    <source>
        <dbReference type="ARBA" id="ARBA00022553"/>
    </source>
</evidence>
<dbReference type="InterPro" id="IPR029150">
    <property type="entry name" value="dCache_3"/>
</dbReference>
<evidence type="ECO:0000256" key="10">
    <source>
        <dbReference type="SAM" id="Phobius"/>
    </source>
</evidence>
<dbReference type="InterPro" id="IPR050351">
    <property type="entry name" value="BphY/WalK/GraS-like"/>
</dbReference>
<dbReference type="Proteomes" id="UP000006695">
    <property type="component" value="Chromosome"/>
</dbReference>
<dbReference type="HOGENOM" id="CLU_000445_114_77_7"/>
<keyword evidence="4" id="KW-1003">Cell membrane</keyword>
<feature type="transmembrane region" description="Helical" evidence="10">
    <location>
        <begin position="12"/>
        <end position="34"/>
    </location>
</feature>
<sequence length="587" mass="66372">MIAKPELIRMRILVPTGCAILLILVGAMVSIYLLQRQEVMISANQKTAAVQHNFQQQLLHEEELLGGLLELIADDRRLAHLWQQKDRAGLLRYSKLLFERLRGRARITQFYFITPDRTCFLRVHLPSKYGDRIDLITLDKAVRTNTTAGGLELGPYGLFTFRMVKPWMVNGRLVGYIELGVEIDHFLQQIEQANHVKLMFAVDKQLLSRDNWEEGQRMVGHRPEWNRFDKIVFSNPDHSSLFFNLDRGLSFTGTSAGRQLFYAAADGRSYVYGLVPQKDVSERVNGGFVVFNDITLSRHKLRLLALELTAFSVIVAGILFVIFNAYVRRIQNGIIAARTELTNEVDEHKQTAMALARAKEESDAANRDLHAFSYSVTHDLRAPLTVINGYCEAILEGYASRLDAQGMEYLRTISSSCMRMNKFIDAILIFSLAGQEEIRREPVNLSELARLIMAELNFNETARQLTWTIADGLTTSGDPLLLRTVLDNLLGNAWKFTGKKTQSVIEFGVTERAGERVFFVRDNGAGFAMERAAELFVPFTRLHDRHEFVGSGIGLATVHKIITRHGGRIWAESAPGEGATFFFTIPD</sequence>
<dbReference type="InterPro" id="IPR036890">
    <property type="entry name" value="HATPase_C_sf"/>
</dbReference>
<evidence type="ECO:0000313" key="12">
    <source>
        <dbReference type="EMBL" id="ABQ24755.1"/>
    </source>
</evidence>
<dbReference type="InterPro" id="IPR003661">
    <property type="entry name" value="HisK_dim/P_dom"/>
</dbReference>
<dbReference type="GO" id="GO:0000155">
    <property type="term" value="F:phosphorelay sensor kinase activity"/>
    <property type="evidence" value="ECO:0007669"/>
    <property type="project" value="InterPro"/>
</dbReference>
<dbReference type="EMBL" id="CP000698">
    <property type="protein sequence ID" value="ABQ24755.1"/>
    <property type="molecule type" value="Genomic_DNA"/>
</dbReference>
<keyword evidence="9 10" id="KW-1133">Transmembrane helix</keyword>
<evidence type="ECO:0000256" key="3">
    <source>
        <dbReference type="ARBA" id="ARBA00012438"/>
    </source>
</evidence>
<dbReference type="OrthoDB" id="5401154at2"/>
<evidence type="ECO:0000256" key="6">
    <source>
        <dbReference type="ARBA" id="ARBA00022679"/>
    </source>
</evidence>
<dbReference type="Pfam" id="PF00512">
    <property type="entry name" value="HisKA"/>
    <property type="match status" value="1"/>
</dbReference>
<evidence type="ECO:0000256" key="7">
    <source>
        <dbReference type="ARBA" id="ARBA00022692"/>
    </source>
</evidence>
<protein>
    <recommendedName>
        <fullName evidence="3">histidine kinase</fullName>
        <ecNumber evidence="3">2.7.13.3</ecNumber>
    </recommendedName>
</protein>
<evidence type="ECO:0000256" key="2">
    <source>
        <dbReference type="ARBA" id="ARBA00004651"/>
    </source>
</evidence>
<dbReference type="Pfam" id="PF02518">
    <property type="entry name" value="HATPase_c"/>
    <property type="match status" value="1"/>
</dbReference>
<dbReference type="InterPro" id="IPR004358">
    <property type="entry name" value="Sig_transdc_His_kin-like_C"/>
</dbReference>
<evidence type="ECO:0000256" key="4">
    <source>
        <dbReference type="ARBA" id="ARBA00022475"/>
    </source>
</evidence>
<proteinExistence type="predicted"/>
<dbReference type="SUPFAM" id="SSF55874">
    <property type="entry name" value="ATPase domain of HSP90 chaperone/DNA topoisomerase II/histidine kinase"/>
    <property type="match status" value="1"/>
</dbReference>
<feature type="transmembrane region" description="Helical" evidence="10">
    <location>
        <begin position="303"/>
        <end position="327"/>
    </location>
</feature>
<dbReference type="SUPFAM" id="SSF47384">
    <property type="entry name" value="Homodimeric domain of signal transducing histidine kinase"/>
    <property type="match status" value="1"/>
</dbReference>
<dbReference type="CDD" id="cd00082">
    <property type="entry name" value="HisKA"/>
    <property type="match status" value="1"/>
</dbReference>
<evidence type="ECO:0000256" key="9">
    <source>
        <dbReference type="ARBA" id="ARBA00022989"/>
    </source>
</evidence>
<dbReference type="Pfam" id="PF14827">
    <property type="entry name" value="dCache_3"/>
    <property type="match status" value="1"/>
</dbReference>
<evidence type="ECO:0000256" key="1">
    <source>
        <dbReference type="ARBA" id="ARBA00000085"/>
    </source>
</evidence>
<keyword evidence="10" id="KW-0472">Membrane</keyword>
<keyword evidence="6" id="KW-0808">Transferase</keyword>
<dbReference type="AlphaFoldDB" id="A5GCD3"/>
<feature type="domain" description="Histidine kinase" evidence="11">
    <location>
        <begin position="375"/>
        <end position="587"/>
    </location>
</feature>
<dbReference type="PROSITE" id="PS50109">
    <property type="entry name" value="HIS_KIN"/>
    <property type="match status" value="1"/>
</dbReference>
<keyword evidence="13" id="KW-1185">Reference proteome</keyword>
<dbReference type="InterPro" id="IPR029151">
    <property type="entry name" value="Sensor-like_sf"/>
</dbReference>
<accession>A5GCD3</accession>
<keyword evidence="5" id="KW-0597">Phosphoprotein</keyword>
<dbReference type="InterPro" id="IPR036097">
    <property type="entry name" value="HisK_dim/P_sf"/>
</dbReference>
<evidence type="ECO:0000313" key="13">
    <source>
        <dbReference type="Proteomes" id="UP000006695"/>
    </source>
</evidence>
<comment type="catalytic activity">
    <reaction evidence="1">
        <text>ATP + protein L-histidine = ADP + protein N-phospho-L-histidine.</text>
        <dbReference type="EC" id="2.7.13.3"/>
    </reaction>
</comment>
<dbReference type="SMART" id="SM00387">
    <property type="entry name" value="HATPase_c"/>
    <property type="match status" value="1"/>
</dbReference>
<dbReference type="InterPro" id="IPR005467">
    <property type="entry name" value="His_kinase_dom"/>
</dbReference>
<evidence type="ECO:0000259" key="11">
    <source>
        <dbReference type="PROSITE" id="PS50109"/>
    </source>
</evidence>
<keyword evidence="8 12" id="KW-0418">Kinase</keyword>
<organism evidence="12 13">
    <name type="scientific">Geotalea uraniireducens (strain Rf4)</name>
    <name type="common">Geobacter uraniireducens</name>
    <dbReference type="NCBI Taxonomy" id="351605"/>
    <lineage>
        <taxon>Bacteria</taxon>
        <taxon>Pseudomonadati</taxon>
        <taxon>Thermodesulfobacteriota</taxon>
        <taxon>Desulfuromonadia</taxon>
        <taxon>Geobacterales</taxon>
        <taxon>Geobacteraceae</taxon>
        <taxon>Geotalea</taxon>
    </lineage>
</organism>
<dbReference type="PANTHER" id="PTHR42878">
    <property type="entry name" value="TWO-COMPONENT HISTIDINE KINASE"/>
    <property type="match status" value="1"/>
</dbReference>